<evidence type="ECO:0000256" key="7">
    <source>
        <dbReference type="ARBA" id="ARBA00022723"/>
    </source>
</evidence>
<comment type="function">
    <text evidence="1 12">Converts 2,5-diamino-6-(ribosylamino)-4(3h)-pyrimidinone 5'-phosphate into 5-amino-6-(ribosylamino)-2,4(1h,3h)-pyrimidinedione 5'-phosphate.</text>
</comment>
<dbReference type="PROSITE" id="PS00903">
    <property type="entry name" value="CYT_DCMP_DEAMINASES_1"/>
    <property type="match status" value="1"/>
</dbReference>
<dbReference type="OrthoDB" id="9800865at2"/>
<keyword evidence="8 12" id="KW-0862">Zinc</keyword>
<dbReference type="PANTHER" id="PTHR38011">
    <property type="entry name" value="DIHYDROFOLATE REDUCTASE FAMILY PROTEIN (AFU_ORTHOLOGUE AFUA_8G06820)"/>
    <property type="match status" value="1"/>
</dbReference>
<evidence type="ECO:0000256" key="5">
    <source>
        <dbReference type="ARBA" id="ARBA00007417"/>
    </source>
</evidence>
<feature type="active site" description="Proton donor" evidence="13">
    <location>
        <position position="46"/>
    </location>
</feature>
<evidence type="ECO:0000256" key="4">
    <source>
        <dbReference type="ARBA" id="ARBA00005259"/>
    </source>
</evidence>
<dbReference type="GO" id="GO:0008835">
    <property type="term" value="F:diaminohydroxyphosphoribosylaminopyrimidine deaminase activity"/>
    <property type="evidence" value="ECO:0007669"/>
    <property type="project" value="UniProtKB-EC"/>
</dbReference>
<dbReference type="eggNOG" id="COG1985">
    <property type="taxonomic scope" value="Bacteria"/>
</dbReference>
<dbReference type="eggNOG" id="COG0117">
    <property type="taxonomic scope" value="Bacteria"/>
</dbReference>
<feature type="binding site" evidence="15">
    <location>
        <position position="72"/>
    </location>
    <ligand>
        <name>Zn(2+)</name>
        <dbReference type="ChEBI" id="CHEBI:29105"/>
        <note>catalytic</note>
    </ligand>
</feature>
<dbReference type="Proteomes" id="UP000001052">
    <property type="component" value="Chromosome"/>
</dbReference>
<evidence type="ECO:0000313" key="19">
    <source>
        <dbReference type="Proteomes" id="UP000001052"/>
    </source>
</evidence>
<dbReference type="UniPathway" id="UPA00275">
    <property type="reaction ID" value="UER00401"/>
</dbReference>
<comment type="similarity">
    <text evidence="5 12">In the C-terminal section; belongs to the HTP reductase family.</text>
</comment>
<dbReference type="HOGENOM" id="CLU_036590_1_2_7"/>
<evidence type="ECO:0000256" key="3">
    <source>
        <dbReference type="ARBA" id="ARBA00004910"/>
    </source>
</evidence>
<feature type="binding site" evidence="15">
    <location>
        <position position="44"/>
    </location>
    <ligand>
        <name>Zn(2+)</name>
        <dbReference type="ChEBI" id="CHEBI:29105"/>
        <note>catalytic</note>
    </ligand>
</feature>
<comment type="pathway">
    <text evidence="2 12">Cofactor biosynthesis; riboflavin biosynthesis; 5-amino-6-(D-ribitylamino)uracil from GTP: step 2/4.</text>
</comment>
<feature type="binding site" evidence="14">
    <location>
        <position position="181"/>
    </location>
    <ligand>
        <name>substrate</name>
    </ligand>
</feature>
<comment type="catalytic activity">
    <reaction evidence="12">
        <text>2,5-diamino-6-hydroxy-4-(5-phosphoribosylamino)-pyrimidine + H2O + H(+) = 5-amino-6-(5-phospho-D-ribosylamino)uracil + NH4(+)</text>
        <dbReference type="Rhea" id="RHEA:21868"/>
        <dbReference type="ChEBI" id="CHEBI:15377"/>
        <dbReference type="ChEBI" id="CHEBI:15378"/>
        <dbReference type="ChEBI" id="CHEBI:28938"/>
        <dbReference type="ChEBI" id="CHEBI:58453"/>
        <dbReference type="ChEBI" id="CHEBI:58614"/>
        <dbReference type="EC" id="3.5.4.26"/>
    </reaction>
</comment>
<evidence type="ECO:0000259" key="17">
    <source>
        <dbReference type="PROSITE" id="PS51747"/>
    </source>
</evidence>
<keyword evidence="12 18" id="KW-0378">Hydrolase</keyword>
<dbReference type="InterPro" id="IPR002734">
    <property type="entry name" value="RibDG_C"/>
</dbReference>
<evidence type="ECO:0000256" key="11">
    <source>
        <dbReference type="ARBA" id="ARBA00023268"/>
    </source>
</evidence>
<feature type="binding site" evidence="14">
    <location>
        <position position="295"/>
    </location>
    <ligand>
        <name>substrate</name>
    </ligand>
</feature>
<dbReference type="CDD" id="cd01284">
    <property type="entry name" value="Riboflavin_deaminase-reductase"/>
    <property type="match status" value="1"/>
</dbReference>
<comment type="pathway">
    <text evidence="3 12">Cofactor biosynthesis; riboflavin biosynthesis; 5-amino-6-(D-ribitylamino)uracil from GTP: step 3/4.</text>
</comment>
<dbReference type="KEGG" id="drt:Dret_1420"/>
<evidence type="ECO:0000256" key="12">
    <source>
        <dbReference type="PIRNR" id="PIRNR006769"/>
    </source>
</evidence>
<dbReference type="PIRSF" id="PIRSF006769">
    <property type="entry name" value="RibD"/>
    <property type="match status" value="1"/>
</dbReference>
<keyword evidence="19" id="KW-1185">Reference proteome</keyword>
<dbReference type="EMBL" id="CP001734">
    <property type="protein sequence ID" value="ACV68707.1"/>
    <property type="molecule type" value="Genomic_DNA"/>
</dbReference>
<evidence type="ECO:0000256" key="8">
    <source>
        <dbReference type="ARBA" id="ARBA00022833"/>
    </source>
</evidence>
<keyword evidence="11" id="KW-0511">Multifunctional enzyme</keyword>
<dbReference type="Pfam" id="PF01872">
    <property type="entry name" value="RibD_C"/>
    <property type="match status" value="1"/>
</dbReference>
<evidence type="ECO:0000256" key="14">
    <source>
        <dbReference type="PIRSR" id="PIRSR006769-2"/>
    </source>
</evidence>
<dbReference type="PANTHER" id="PTHR38011:SF7">
    <property type="entry name" value="2,5-DIAMINO-6-RIBOSYLAMINO-4(3H)-PYRIMIDINONE 5'-PHOSPHATE REDUCTASE"/>
    <property type="match status" value="1"/>
</dbReference>
<accession>C8X2R0</accession>
<keyword evidence="9 12" id="KW-0521">NADP</keyword>
<feature type="binding site" evidence="14">
    <location>
        <position position="165"/>
    </location>
    <ligand>
        <name>substrate</name>
    </ligand>
</feature>
<sequence>MQHAVELGETGFGRTAPNPCVGAVITRNGAVMAEGYHTACGAPHAEVEAIAQARAAGVDLSECTLWVTLEPCNHHGRTPPCTKAIIEAGIRSVGIGTLDPNPHVGGGGTAFLRDQGVEVEVGILEPACRDLIADFLLWQQEKRPGVLLKLAATLDGKIATRSGHSAWVSGPEAREEVHGLRGRVDGVLVGGGTLRADNPRLTCRSERALNKQPLALVVTSRLPEAQDDLHLLRHRPQETIFWTTDDQSRTPQADALRALGCRIWDLPLTASGMLDLRAGLTHFFDQGLGHTILCEGGGRLALALAEQGLADRLRLYLAPKILGDATAINLFSGRDELDMGQALPWRFTRSRQVGADMCLELRPQTQQGAARNGAPESIPAPRSR</sequence>
<feature type="binding site" evidence="14">
    <location>
        <position position="151"/>
    </location>
    <ligand>
        <name>NADP(+)</name>
        <dbReference type="ChEBI" id="CHEBI:58349"/>
    </ligand>
</feature>
<feature type="binding site" evidence="14">
    <location>
        <position position="193"/>
    </location>
    <ligand>
        <name>NADP(+)</name>
        <dbReference type="ChEBI" id="CHEBI:58349"/>
    </ligand>
</feature>
<dbReference type="InterPro" id="IPR004794">
    <property type="entry name" value="Eubact_RibD"/>
</dbReference>
<comment type="cofactor">
    <cofactor evidence="12 15">
        <name>Zn(2+)</name>
        <dbReference type="ChEBI" id="CHEBI:29105"/>
    </cofactor>
    <text evidence="12 15">Binds 1 zinc ion.</text>
</comment>
<dbReference type="PROSITE" id="PS51747">
    <property type="entry name" value="CYT_DCMP_DEAMINASES_2"/>
    <property type="match status" value="1"/>
</dbReference>
<proteinExistence type="inferred from homology"/>
<dbReference type="STRING" id="485915.Dret_1420"/>
<dbReference type="SUPFAM" id="SSF53597">
    <property type="entry name" value="Dihydrofolate reductase-like"/>
    <property type="match status" value="1"/>
</dbReference>
<feature type="binding site" evidence="14">
    <location>
        <position position="220"/>
    </location>
    <ligand>
        <name>NADP(+)</name>
        <dbReference type="ChEBI" id="CHEBI:58349"/>
    </ligand>
</feature>
<feature type="region of interest" description="Disordered" evidence="16">
    <location>
        <begin position="364"/>
        <end position="384"/>
    </location>
</feature>
<feature type="binding site" evidence="14">
    <location>
        <position position="197"/>
    </location>
    <ligand>
        <name>NADP(+)</name>
        <dbReference type="ChEBI" id="CHEBI:58349"/>
    </ligand>
</feature>
<feature type="binding site" evidence="15">
    <location>
        <position position="81"/>
    </location>
    <ligand>
        <name>Zn(2+)</name>
        <dbReference type="ChEBI" id="CHEBI:29105"/>
        <note>catalytic</note>
    </ligand>
</feature>
<organism evidence="18 19">
    <name type="scientific">Desulfohalobium retbaense (strain ATCC 49708 / DSM 5692 / JCM 16813 / HR100)</name>
    <dbReference type="NCBI Taxonomy" id="485915"/>
    <lineage>
        <taxon>Bacteria</taxon>
        <taxon>Pseudomonadati</taxon>
        <taxon>Thermodesulfobacteriota</taxon>
        <taxon>Desulfovibrionia</taxon>
        <taxon>Desulfovibrionales</taxon>
        <taxon>Desulfohalobiaceae</taxon>
        <taxon>Desulfohalobium</taxon>
    </lineage>
</organism>
<comment type="similarity">
    <text evidence="4 12">In the N-terminal section; belongs to the cytidine and deoxycytidylate deaminase family.</text>
</comment>
<dbReference type="InterPro" id="IPR016192">
    <property type="entry name" value="APOBEC/CMP_deaminase_Zn-bd"/>
</dbReference>
<evidence type="ECO:0000256" key="9">
    <source>
        <dbReference type="ARBA" id="ARBA00022857"/>
    </source>
</evidence>
<evidence type="ECO:0000256" key="6">
    <source>
        <dbReference type="ARBA" id="ARBA00022619"/>
    </source>
</evidence>
<dbReference type="InterPro" id="IPR016193">
    <property type="entry name" value="Cytidine_deaminase-like"/>
</dbReference>
<feature type="domain" description="CMP/dCMP-type deaminase" evidence="17">
    <location>
        <begin position="1"/>
        <end position="120"/>
    </location>
</feature>
<dbReference type="EC" id="1.1.1.193" evidence="12"/>
<evidence type="ECO:0000256" key="13">
    <source>
        <dbReference type="PIRSR" id="PIRSR006769-1"/>
    </source>
</evidence>
<dbReference type="GO" id="GO:0009231">
    <property type="term" value="P:riboflavin biosynthetic process"/>
    <property type="evidence" value="ECO:0007669"/>
    <property type="project" value="UniProtKB-UniPathway"/>
</dbReference>
<dbReference type="InterPro" id="IPR050765">
    <property type="entry name" value="Riboflavin_Biosynth_HTPR"/>
</dbReference>
<feature type="binding site" evidence="14">
    <location>
        <position position="204"/>
    </location>
    <ligand>
        <name>substrate</name>
    </ligand>
</feature>
<evidence type="ECO:0000256" key="2">
    <source>
        <dbReference type="ARBA" id="ARBA00004882"/>
    </source>
</evidence>
<dbReference type="GO" id="GO:0008270">
    <property type="term" value="F:zinc ion binding"/>
    <property type="evidence" value="ECO:0007669"/>
    <property type="project" value="InterPro"/>
</dbReference>
<dbReference type="InterPro" id="IPR002125">
    <property type="entry name" value="CMP_dCMP_dom"/>
</dbReference>
<dbReference type="NCBIfam" id="TIGR00326">
    <property type="entry name" value="eubact_ribD"/>
    <property type="match status" value="1"/>
</dbReference>
<comment type="catalytic activity">
    <reaction evidence="12">
        <text>5-amino-6-(5-phospho-D-ribitylamino)uracil + NADP(+) = 5-amino-6-(5-phospho-D-ribosylamino)uracil + NADPH + H(+)</text>
        <dbReference type="Rhea" id="RHEA:17845"/>
        <dbReference type="ChEBI" id="CHEBI:15378"/>
        <dbReference type="ChEBI" id="CHEBI:57783"/>
        <dbReference type="ChEBI" id="CHEBI:58349"/>
        <dbReference type="ChEBI" id="CHEBI:58421"/>
        <dbReference type="ChEBI" id="CHEBI:58453"/>
        <dbReference type="EC" id="1.1.1.193"/>
    </reaction>
</comment>
<feature type="binding site" evidence="14">
    <location>
        <position position="167"/>
    </location>
    <ligand>
        <name>substrate</name>
    </ligand>
</feature>
<dbReference type="Gene3D" id="3.40.430.10">
    <property type="entry name" value="Dihydrofolate Reductase, subunit A"/>
    <property type="match status" value="1"/>
</dbReference>
<protein>
    <recommendedName>
        <fullName evidence="12">Riboflavin biosynthesis protein RibD</fullName>
    </recommendedName>
    <domain>
        <recommendedName>
            <fullName evidence="12">Diaminohydroxyphosphoribosylaminopyrimidine deaminase</fullName>
            <shortName evidence="12">DRAP deaminase</shortName>
            <ecNumber evidence="12">3.5.4.26</ecNumber>
        </recommendedName>
        <alternativeName>
            <fullName evidence="12">Riboflavin-specific deaminase</fullName>
        </alternativeName>
    </domain>
    <domain>
        <recommendedName>
            <fullName evidence="12">5-amino-6-(5-phosphoribosylamino)uracil reductase</fullName>
            <ecNumber evidence="12">1.1.1.193</ecNumber>
        </recommendedName>
        <alternativeName>
            <fullName evidence="12">HTP reductase</fullName>
        </alternativeName>
    </domain>
</protein>
<evidence type="ECO:0000256" key="16">
    <source>
        <dbReference type="SAM" id="MobiDB-lite"/>
    </source>
</evidence>
<dbReference type="InterPro" id="IPR024072">
    <property type="entry name" value="DHFR-like_dom_sf"/>
</dbReference>
<dbReference type="EC" id="3.5.4.26" evidence="12"/>
<keyword evidence="7 12" id="KW-0479">Metal-binding</keyword>
<keyword evidence="10 12" id="KW-0560">Oxidoreductase</keyword>
<gene>
    <name evidence="18" type="ordered locus">Dret_1420</name>
</gene>
<dbReference type="AlphaFoldDB" id="C8X2R0"/>
<feature type="binding site" evidence="14">
    <location>
        <position position="201"/>
    </location>
    <ligand>
        <name>substrate</name>
    </ligand>
</feature>
<reference evidence="19" key="1">
    <citation type="submission" date="2009-09" db="EMBL/GenBank/DDBJ databases">
        <title>The complete chromosome of Desulfohalobium retbaense DSM 5692.</title>
        <authorList>
            <consortium name="US DOE Joint Genome Institute (JGI-PGF)"/>
            <person name="Lucas S."/>
            <person name="Copeland A."/>
            <person name="Lapidus A."/>
            <person name="Glavina del Rio T."/>
            <person name="Dalin E."/>
            <person name="Tice H."/>
            <person name="Bruce D."/>
            <person name="Goodwin L."/>
            <person name="Pitluck S."/>
            <person name="Kyrpides N."/>
            <person name="Mavromatis K."/>
            <person name="Ivanova N."/>
            <person name="Mikhailova N."/>
            <person name="Munk A.C."/>
            <person name="Brettin T."/>
            <person name="Detter J.C."/>
            <person name="Han C."/>
            <person name="Tapia R."/>
            <person name="Larimer F."/>
            <person name="Land M."/>
            <person name="Hauser L."/>
            <person name="Markowitz V."/>
            <person name="Cheng J.-F."/>
            <person name="Hugenholtz P."/>
            <person name="Woyke T."/>
            <person name="Wu D."/>
            <person name="Spring S."/>
            <person name="Klenk H.-P."/>
            <person name="Eisen J.A."/>
        </authorList>
    </citation>
    <scope>NUCLEOTIDE SEQUENCE [LARGE SCALE GENOMIC DNA]</scope>
    <source>
        <strain evidence="19">DSM 5692</strain>
    </source>
</reference>
<evidence type="ECO:0000256" key="10">
    <source>
        <dbReference type="ARBA" id="ARBA00023002"/>
    </source>
</evidence>
<dbReference type="Pfam" id="PF00383">
    <property type="entry name" value="dCMP_cyt_deam_1"/>
    <property type="match status" value="1"/>
</dbReference>
<name>C8X2R0_DESRD</name>
<reference evidence="18 19" key="2">
    <citation type="journal article" date="2010" name="Stand. Genomic Sci.">
        <title>Complete genome sequence of Desulfohalobium retbaense type strain (HR(100)).</title>
        <authorList>
            <person name="Spring S."/>
            <person name="Nolan M."/>
            <person name="Lapidus A."/>
            <person name="Glavina Del Rio T."/>
            <person name="Copeland A."/>
            <person name="Tice H."/>
            <person name="Cheng J.F."/>
            <person name="Lucas S."/>
            <person name="Land M."/>
            <person name="Chen F."/>
            <person name="Bruce D."/>
            <person name="Goodwin L."/>
            <person name="Pitluck S."/>
            <person name="Ivanova N."/>
            <person name="Mavromatis K."/>
            <person name="Mikhailova N."/>
            <person name="Pati A."/>
            <person name="Chen A."/>
            <person name="Palaniappan K."/>
            <person name="Hauser L."/>
            <person name="Chang Y.J."/>
            <person name="Jeffries C.D."/>
            <person name="Munk C."/>
            <person name="Kiss H."/>
            <person name="Chain P."/>
            <person name="Han C."/>
            <person name="Brettin T."/>
            <person name="Detter J.C."/>
            <person name="Schuler E."/>
            <person name="Goker M."/>
            <person name="Rohde M."/>
            <person name="Bristow J."/>
            <person name="Eisen J.A."/>
            <person name="Markowitz V."/>
            <person name="Hugenholtz P."/>
            <person name="Kyrpides N.C."/>
            <person name="Klenk H.P."/>
        </authorList>
    </citation>
    <scope>NUCLEOTIDE SEQUENCE [LARGE SCALE GENOMIC DNA]</scope>
    <source>
        <strain evidence="18 19">DSM 5692</strain>
    </source>
</reference>
<feature type="binding site" evidence="14">
    <location>
        <begin position="297"/>
        <end position="303"/>
    </location>
    <ligand>
        <name>NADP(+)</name>
        <dbReference type="ChEBI" id="CHEBI:58349"/>
    </ligand>
</feature>
<evidence type="ECO:0000256" key="15">
    <source>
        <dbReference type="PIRSR" id="PIRSR006769-3"/>
    </source>
</evidence>
<dbReference type="SUPFAM" id="SSF53927">
    <property type="entry name" value="Cytidine deaminase-like"/>
    <property type="match status" value="1"/>
</dbReference>
<dbReference type="Gene3D" id="3.40.140.10">
    <property type="entry name" value="Cytidine Deaminase, domain 2"/>
    <property type="match status" value="1"/>
</dbReference>
<evidence type="ECO:0000313" key="18">
    <source>
        <dbReference type="EMBL" id="ACV68707.1"/>
    </source>
</evidence>
<keyword evidence="6 12" id="KW-0686">Riboflavin biosynthesis</keyword>
<dbReference type="GO" id="GO:0008703">
    <property type="term" value="F:5-amino-6-(5-phosphoribosylamino)uracil reductase activity"/>
    <property type="evidence" value="ECO:0007669"/>
    <property type="project" value="UniProtKB-EC"/>
</dbReference>
<evidence type="ECO:0000256" key="1">
    <source>
        <dbReference type="ARBA" id="ARBA00002151"/>
    </source>
</evidence>